<proteinExistence type="predicted"/>
<organism evidence="1">
    <name type="scientific">Siphoviridae sp. ctKwa30</name>
    <dbReference type="NCBI Taxonomy" id="2825446"/>
    <lineage>
        <taxon>Viruses</taxon>
        <taxon>Duplodnaviria</taxon>
        <taxon>Heunggongvirae</taxon>
        <taxon>Uroviricota</taxon>
        <taxon>Caudoviricetes</taxon>
    </lineage>
</organism>
<reference evidence="1" key="1">
    <citation type="journal article" date="2021" name="Proc. Natl. Acad. Sci. U.S.A.">
        <title>A Catalog of Tens of Thousands of Viruses from Human Metagenomes Reveals Hidden Associations with Chronic Diseases.</title>
        <authorList>
            <person name="Tisza M.J."/>
            <person name="Buck C.B."/>
        </authorList>
    </citation>
    <scope>NUCLEOTIDE SEQUENCE</scope>
    <source>
        <strain evidence="1">CtKwa30</strain>
    </source>
</reference>
<evidence type="ECO:0000313" key="1">
    <source>
        <dbReference type="EMBL" id="DAF91202.1"/>
    </source>
</evidence>
<accession>A0A8S5U9Y7</accession>
<dbReference type="EMBL" id="BK016046">
    <property type="protein sequence ID" value="DAF91202.1"/>
    <property type="molecule type" value="Genomic_DNA"/>
</dbReference>
<protein>
    <submittedName>
        <fullName evidence="1">Uncharacterized protein</fullName>
    </submittedName>
</protein>
<sequence length="82" mass="9397">MSRYIAVYLDTAQVQALRDDAQETVLAADEDLEVTKQINDLNARRLAREAIDKKRDLYIEIVDKLQEAAERLNVGKGDYIDE</sequence>
<name>A0A8S5U9Y7_9CAUD</name>